<dbReference type="InterPro" id="IPR000467">
    <property type="entry name" value="G_patch_dom"/>
</dbReference>
<comment type="caution">
    <text evidence="3">The sequence shown here is derived from an EMBL/GenBank/DDBJ whole genome shotgun (WGS) entry which is preliminary data.</text>
</comment>
<evidence type="ECO:0000313" key="4">
    <source>
        <dbReference type="Proteomes" id="UP000789390"/>
    </source>
</evidence>
<feature type="region of interest" description="Disordered" evidence="1">
    <location>
        <begin position="464"/>
        <end position="486"/>
    </location>
</feature>
<dbReference type="Pfam" id="PF01585">
    <property type="entry name" value="G-patch"/>
    <property type="match status" value="1"/>
</dbReference>
<protein>
    <recommendedName>
        <fullName evidence="2">G-patch domain-containing protein</fullName>
    </recommendedName>
</protein>
<evidence type="ECO:0000256" key="1">
    <source>
        <dbReference type="SAM" id="MobiDB-lite"/>
    </source>
</evidence>
<dbReference type="PROSITE" id="PS50174">
    <property type="entry name" value="G_PATCH"/>
    <property type="match status" value="1"/>
</dbReference>
<reference evidence="3" key="1">
    <citation type="submission" date="2021-11" db="EMBL/GenBank/DDBJ databases">
        <authorList>
            <person name="Schell T."/>
        </authorList>
    </citation>
    <scope>NUCLEOTIDE SEQUENCE</scope>
    <source>
        <strain evidence="3">M5</strain>
    </source>
</reference>
<dbReference type="GO" id="GO:0032480">
    <property type="term" value="P:negative regulation of type I interferon production"/>
    <property type="evidence" value="ECO:0007669"/>
    <property type="project" value="InterPro"/>
</dbReference>
<organism evidence="3 4">
    <name type="scientific">Daphnia galeata</name>
    <dbReference type="NCBI Taxonomy" id="27404"/>
    <lineage>
        <taxon>Eukaryota</taxon>
        <taxon>Metazoa</taxon>
        <taxon>Ecdysozoa</taxon>
        <taxon>Arthropoda</taxon>
        <taxon>Crustacea</taxon>
        <taxon>Branchiopoda</taxon>
        <taxon>Diplostraca</taxon>
        <taxon>Cladocera</taxon>
        <taxon>Anomopoda</taxon>
        <taxon>Daphniidae</taxon>
        <taxon>Daphnia</taxon>
    </lineage>
</organism>
<evidence type="ECO:0000313" key="3">
    <source>
        <dbReference type="EMBL" id="CAH0101676.1"/>
    </source>
</evidence>
<dbReference type="InterPro" id="IPR040341">
    <property type="entry name" value="GPATCH3"/>
</dbReference>
<dbReference type="PANTHER" id="PTHR14390">
    <property type="entry name" value="G PATCH DOMAIN CONTAINING PROTEIN 3"/>
    <property type="match status" value="1"/>
</dbReference>
<dbReference type="AlphaFoldDB" id="A0A8J2W1Z8"/>
<evidence type="ECO:0000259" key="2">
    <source>
        <dbReference type="PROSITE" id="PS50174"/>
    </source>
</evidence>
<dbReference type="GO" id="GO:0003676">
    <property type="term" value="F:nucleic acid binding"/>
    <property type="evidence" value="ECO:0007669"/>
    <property type="project" value="InterPro"/>
</dbReference>
<name>A0A8J2W1Z8_9CRUS</name>
<gene>
    <name evidence="3" type="ORF">DGAL_LOCUS4014</name>
</gene>
<sequence>MDSVYMMILNIPPSFHSSDLRHYFSDLIERQTYFSCFHFRHRPQLELVKSLEISNQSIPCLNSSSLKNVNLTFLIEDSLCCIVKLFNKSARKEAIQKYNFQNWVDKAERILPSRCISVGVAVVESSFKNIPISSLCWNQTNEEIKLSLNKIEEMIELKPPPLMPQGNIGTPTKHFLKLIHSCRLPTKLIGKLGLNFLKTRTRRYGSVPFNYNSQTTQEIGSFKDPENKITCRSTIPLKSFKCDENKDRADDDEQEEWDRHEALHDDVTEQERNEERLYEEEMEIVWEKGGSGIVWYTDAQKWKETEGDFDEQTTDDWDVDYSVYSEENGGDKDARDCLDMRRSTMWRQGNTESVFKKPSETKVPLLKKNHQFRPSAKSEVIGPFEKHTKGIGRRLMEKHGWRDGFGLGISHKGIAKPIESEGQKPRERKGLGYFGERLPRFQTINSKTTKGSFIATIYDAPSEIDSPGSLNQRNQPTTMKYREMYK</sequence>
<dbReference type="Proteomes" id="UP000789390">
    <property type="component" value="Unassembled WGS sequence"/>
</dbReference>
<dbReference type="SMART" id="SM00443">
    <property type="entry name" value="G_patch"/>
    <property type="match status" value="1"/>
</dbReference>
<dbReference type="PANTHER" id="PTHR14390:SF2">
    <property type="entry name" value="G PATCH DOMAIN-CONTAINING PROTEIN 3"/>
    <property type="match status" value="1"/>
</dbReference>
<dbReference type="GO" id="GO:0039536">
    <property type="term" value="P:negative regulation of RIG-I signaling pathway"/>
    <property type="evidence" value="ECO:0007669"/>
    <property type="project" value="InterPro"/>
</dbReference>
<dbReference type="OrthoDB" id="5842926at2759"/>
<dbReference type="EMBL" id="CAKKLH010000064">
    <property type="protein sequence ID" value="CAH0101676.1"/>
    <property type="molecule type" value="Genomic_DNA"/>
</dbReference>
<keyword evidence="4" id="KW-1185">Reference proteome</keyword>
<dbReference type="GO" id="GO:0045893">
    <property type="term" value="P:positive regulation of DNA-templated transcription"/>
    <property type="evidence" value="ECO:0007669"/>
    <property type="project" value="TreeGrafter"/>
</dbReference>
<accession>A0A8J2W1Z8</accession>
<feature type="domain" description="G-patch" evidence="2">
    <location>
        <begin position="388"/>
        <end position="436"/>
    </location>
</feature>
<proteinExistence type="predicted"/>
<feature type="compositionally biased region" description="Polar residues" evidence="1">
    <location>
        <begin position="468"/>
        <end position="478"/>
    </location>
</feature>